<evidence type="ECO:0000313" key="5">
    <source>
        <dbReference type="Proteomes" id="UP000295192"/>
    </source>
</evidence>
<evidence type="ECO:0008006" key="6">
    <source>
        <dbReference type="Google" id="ProtNLM"/>
    </source>
</evidence>
<dbReference type="InterPro" id="IPR031311">
    <property type="entry name" value="CHIT_BIND_RR_consensus"/>
</dbReference>
<dbReference type="GO" id="GO:0062129">
    <property type="term" value="C:chitin-based extracellular matrix"/>
    <property type="evidence" value="ECO:0007669"/>
    <property type="project" value="TreeGrafter"/>
</dbReference>
<dbReference type="STRING" id="7232.A0A484BG29"/>
<dbReference type="OMA" id="EYNEVNP"/>
<dbReference type="EMBL" id="LSRL02000040">
    <property type="protein sequence ID" value="TDG47709.1"/>
    <property type="molecule type" value="Genomic_DNA"/>
</dbReference>
<dbReference type="KEGG" id="dnv:108654245"/>
<comment type="caution">
    <text evidence="4">The sequence shown here is derived from an EMBL/GenBank/DDBJ whole genome shotgun (WGS) entry which is preliminary data.</text>
</comment>
<dbReference type="PANTHER" id="PTHR10380">
    <property type="entry name" value="CUTICLE PROTEIN"/>
    <property type="match status" value="1"/>
</dbReference>
<evidence type="ECO:0000256" key="3">
    <source>
        <dbReference type="SAM" id="SignalP"/>
    </source>
</evidence>
<feature type="signal peptide" evidence="3">
    <location>
        <begin position="1"/>
        <end position="16"/>
    </location>
</feature>
<dbReference type="Proteomes" id="UP000295192">
    <property type="component" value="Unassembled WGS sequence"/>
</dbReference>
<organism evidence="4 5">
    <name type="scientific">Drosophila navojoa</name>
    <name type="common">Fruit fly</name>
    <dbReference type="NCBI Taxonomy" id="7232"/>
    <lineage>
        <taxon>Eukaryota</taxon>
        <taxon>Metazoa</taxon>
        <taxon>Ecdysozoa</taxon>
        <taxon>Arthropoda</taxon>
        <taxon>Hexapoda</taxon>
        <taxon>Insecta</taxon>
        <taxon>Pterygota</taxon>
        <taxon>Neoptera</taxon>
        <taxon>Endopterygota</taxon>
        <taxon>Diptera</taxon>
        <taxon>Brachycera</taxon>
        <taxon>Muscomorpha</taxon>
        <taxon>Ephydroidea</taxon>
        <taxon>Drosophilidae</taxon>
        <taxon>Drosophila</taxon>
    </lineage>
</organism>
<sequence>MKFVIVFACFLALAFADVPVTVKEVNEVNPDSFKYEWATSDGSNVQQDGVLKDEHTILVKGSYEYVSKEGKVVKVTYTADENGYKPVIIQQ</sequence>
<dbReference type="PANTHER" id="PTHR10380:SF173">
    <property type="entry name" value="CUTICULAR PROTEIN 47EF, ISOFORM C-RELATED"/>
    <property type="match status" value="1"/>
</dbReference>
<keyword evidence="1 2" id="KW-0193">Cuticle</keyword>
<dbReference type="PROSITE" id="PS00233">
    <property type="entry name" value="CHIT_BIND_RR_1"/>
    <property type="match status" value="1"/>
</dbReference>
<reference evidence="4 5" key="1">
    <citation type="journal article" date="2019" name="J. Hered.">
        <title>An Improved Genome Assembly for Drosophila navojoa, the Basal Species in the mojavensis Cluster.</title>
        <authorList>
            <person name="Vanderlinde T."/>
            <person name="Dupim E.G."/>
            <person name="Nazario-Yepiz N.O."/>
            <person name="Carvalho A.B."/>
        </authorList>
    </citation>
    <scope>NUCLEOTIDE SEQUENCE [LARGE SCALE GENOMIC DNA]</scope>
    <source>
        <strain evidence="4">Navoj_Jal97</strain>
        <tissue evidence="4">Whole organism</tissue>
    </source>
</reference>
<dbReference type="Pfam" id="PF00379">
    <property type="entry name" value="Chitin_bind_4"/>
    <property type="match status" value="1"/>
</dbReference>
<dbReference type="PROSITE" id="PS51155">
    <property type="entry name" value="CHIT_BIND_RR_2"/>
    <property type="match status" value="1"/>
</dbReference>
<keyword evidence="5" id="KW-1185">Reference proteome</keyword>
<dbReference type="GO" id="GO:0008010">
    <property type="term" value="F:structural constituent of chitin-based larval cuticle"/>
    <property type="evidence" value="ECO:0007669"/>
    <property type="project" value="TreeGrafter"/>
</dbReference>
<evidence type="ECO:0000313" key="4">
    <source>
        <dbReference type="EMBL" id="TDG47709.1"/>
    </source>
</evidence>
<keyword evidence="3" id="KW-0732">Signal</keyword>
<dbReference type="OrthoDB" id="6629557at2759"/>
<gene>
    <name evidence="4" type="ORF">AWZ03_005853</name>
</gene>
<evidence type="ECO:0000256" key="1">
    <source>
        <dbReference type="ARBA" id="ARBA00022460"/>
    </source>
</evidence>
<evidence type="ECO:0000256" key="2">
    <source>
        <dbReference type="PROSITE-ProRule" id="PRU00497"/>
    </source>
</evidence>
<dbReference type="InterPro" id="IPR050468">
    <property type="entry name" value="Cuticle_Struct_Prot"/>
</dbReference>
<protein>
    <recommendedName>
        <fullName evidence="6">Larval cuticle protein 9</fullName>
    </recommendedName>
</protein>
<name>A0A484BG29_DRONA</name>
<accession>A0A484BG29</accession>
<dbReference type="AlphaFoldDB" id="A0A484BG29"/>
<proteinExistence type="predicted"/>
<dbReference type="PRINTS" id="PR00947">
    <property type="entry name" value="CUTICLE"/>
</dbReference>
<feature type="chain" id="PRO_5019725279" description="Larval cuticle protein 9" evidence="3">
    <location>
        <begin position="17"/>
        <end position="91"/>
    </location>
</feature>
<dbReference type="InterPro" id="IPR000618">
    <property type="entry name" value="Insect_cuticle"/>
</dbReference>